<evidence type="ECO:0000313" key="2">
    <source>
        <dbReference type="EMBL" id="TQE94877.1"/>
    </source>
</evidence>
<accession>A0A540VDR5</accession>
<dbReference type="EMBL" id="VIGC01000019">
    <property type="protein sequence ID" value="TQE94877.1"/>
    <property type="molecule type" value="Genomic_DNA"/>
</dbReference>
<proteinExistence type="predicted"/>
<dbReference type="InterPro" id="IPR054458">
    <property type="entry name" value="FlaF_Ig-like"/>
</dbReference>
<evidence type="ECO:0000313" key="3">
    <source>
        <dbReference type="Proteomes" id="UP000317371"/>
    </source>
</evidence>
<protein>
    <recommendedName>
        <fullName evidence="1">Conserved flagellar protein F immunoglobulin-like domain-containing protein</fullName>
    </recommendedName>
</protein>
<dbReference type="RefSeq" id="WP_141610919.1">
    <property type="nucleotide sequence ID" value="NZ_VIGC02000019.1"/>
</dbReference>
<feature type="domain" description="Conserved flagellar protein F immunoglobulin-like" evidence="1">
    <location>
        <begin position="57"/>
        <end position="166"/>
    </location>
</feature>
<gene>
    <name evidence="2" type="ORF">FKZ61_14775</name>
</gene>
<dbReference type="Pfam" id="PF22201">
    <property type="entry name" value="FlaF_Ig-like"/>
    <property type="match status" value="1"/>
</dbReference>
<name>A0A540VDR5_9CHLR</name>
<keyword evidence="3" id="KW-1185">Reference proteome</keyword>
<reference evidence="2 3" key="1">
    <citation type="submission" date="2019-06" db="EMBL/GenBank/DDBJ databases">
        <title>Genome sequence of Litorilinea aerophila BAA-2444.</title>
        <authorList>
            <person name="Maclea K.S."/>
            <person name="Maurais E.G."/>
            <person name="Iannazzi L.C."/>
        </authorList>
    </citation>
    <scope>NUCLEOTIDE SEQUENCE [LARGE SCALE GENOMIC DNA]</scope>
    <source>
        <strain evidence="2 3">ATCC BAA-2444</strain>
    </source>
</reference>
<dbReference type="InParanoid" id="A0A540VDR5"/>
<dbReference type="Proteomes" id="UP000317371">
    <property type="component" value="Unassembled WGS sequence"/>
</dbReference>
<comment type="caution">
    <text evidence="2">The sequence shown here is derived from an EMBL/GenBank/DDBJ whole genome shotgun (WGS) entry which is preliminary data.</text>
</comment>
<sequence>MESALASLIIAMVALYSVFTIAQVYLTSQDAILTSGREMQERTLERVHTDIDFASTQVLSSGSVVEAILRNQGSVKLADFQEWDVIVHYYTASGGYHVKWLPFTPATPTDNQWTVAGLYLQALSTPEVYEPDIFNPDEEMVIQIRLLPPVGPNTTNQLTVITENGVAASTFFTR</sequence>
<dbReference type="OrthoDB" id="38350at200795"/>
<evidence type="ECO:0000259" key="1">
    <source>
        <dbReference type="Pfam" id="PF22201"/>
    </source>
</evidence>
<dbReference type="AlphaFoldDB" id="A0A540VDR5"/>
<organism evidence="2 3">
    <name type="scientific">Litorilinea aerophila</name>
    <dbReference type="NCBI Taxonomy" id="1204385"/>
    <lineage>
        <taxon>Bacteria</taxon>
        <taxon>Bacillati</taxon>
        <taxon>Chloroflexota</taxon>
        <taxon>Caldilineae</taxon>
        <taxon>Caldilineales</taxon>
        <taxon>Caldilineaceae</taxon>
        <taxon>Litorilinea</taxon>
    </lineage>
</organism>